<dbReference type="FunFam" id="3.40.50.300:FF:000006">
    <property type="entry name" value="DNA-binding transcriptional regulator NtrC"/>
    <property type="match status" value="1"/>
</dbReference>
<dbReference type="Pfam" id="PF00158">
    <property type="entry name" value="Sigma54_activat"/>
    <property type="match status" value="1"/>
</dbReference>
<dbReference type="EMBL" id="CP036434">
    <property type="protein sequence ID" value="QDV06710.1"/>
    <property type="molecule type" value="Genomic_DNA"/>
</dbReference>
<dbReference type="PROSITE" id="PS00675">
    <property type="entry name" value="SIGMA54_INTERACT_1"/>
    <property type="match status" value="1"/>
</dbReference>
<dbReference type="OrthoDB" id="9807827at2"/>
<dbReference type="InterPro" id="IPR009057">
    <property type="entry name" value="Homeodomain-like_sf"/>
</dbReference>
<feature type="region of interest" description="Disordered" evidence="6">
    <location>
        <begin position="454"/>
        <end position="490"/>
    </location>
</feature>
<evidence type="ECO:0000313" key="9">
    <source>
        <dbReference type="Proteomes" id="UP000320390"/>
    </source>
</evidence>
<accession>A0A518ERJ8</accession>
<dbReference type="InterPro" id="IPR003593">
    <property type="entry name" value="AAA+_ATPase"/>
</dbReference>
<dbReference type="InterPro" id="IPR058031">
    <property type="entry name" value="AAA_lid_NorR"/>
</dbReference>
<dbReference type="SUPFAM" id="SSF52540">
    <property type="entry name" value="P-loop containing nucleoside triphosphate hydrolases"/>
    <property type="match status" value="1"/>
</dbReference>
<evidence type="ECO:0000256" key="4">
    <source>
        <dbReference type="ARBA" id="ARBA00023125"/>
    </source>
</evidence>
<dbReference type="Gene3D" id="1.10.10.60">
    <property type="entry name" value="Homeodomain-like"/>
    <property type="match status" value="1"/>
</dbReference>
<dbReference type="GO" id="GO:0043565">
    <property type="term" value="F:sequence-specific DNA binding"/>
    <property type="evidence" value="ECO:0007669"/>
    <property type="project" value="InterPro"/>
</dbReference>
<dbReference type="Gene3D" id="1.10.8.60">
    <property type="match status" value="1"/>
</dbReference>
<dbReference type="CDD" id="cd00009">
    <property type="entry name" value="AAA"/>
    <property type="match status" value="1"/>
</dbReference>
<feature type="region of interest" description="Disordered" evidence="6">
    <location>
        <begin position="568"/>
        <end position="597"/>
    </location>
</feature>
<dbReference type="PROSITE" id="PS00688">
    <property type="entry name" value="SIGMA54_INTERACT_3"/>
    <property type="match status" value="1"/>
</dbReference>
<evidence type="ECO:0000256" key="6">
    <source>
        <dbReference type="SAM" id="MobiDB-lite"/>
    </source>
</evidence>
<dbReference type="PROSITE" id="PS50045">
    <property type="entry name" value="SIGMA54_INTERACT_4"/>
    <property type="match status" value="1"/>
</dbReference>
<dbReference type="InterPro" id="IPR002078">
    <property type="entry name" value="Sigma_54_int"/>
</dbReference>
<dbReference type="Pfam" id="PF02954">
    <property type="entry name" value="HTH_8"/>
    <property type="match status" value="1"/>
</dbReference>
<organism evidence="8 9">
    <name type="scientific">Saltatorellus ferox</name>
    <dbReference type="NCBI Taxonomy" id="2528018"/>
    <lineage>
        <taxon>Bacteria</taxon>
        <taxon>Pseudomonadati</taxon>
        <taxon>Planctomycetota</taxon>
        <taxon>Planctomycetia</taxon>
        <taxon>Planctomycetia incertae sedis</taxon>
        <taxon>Saltatorellus</taxon>
    </lineage>
</organism>
<evidence type="ECO:0000256" key="1">
    <source>
        <dbReference type="ARBA" id="ARBA00022741"/>
    </source>
</evidence>
<keyword evidence="3" id="KW-0805">Transcription regulation</keyword>
<keyword evidence="9" id="KW-1185">Reference proteome</keyword>
<dbReference type="GO" id="GO:0006355">
    <property type="term" value="P:regulation of DNA-templated transcription"/>
    <property type="evidence" value="ECO:0007669"/>
    <property type="project" value="InterPro"/>
</dbReference>
<dbReference type="InterPro" id="IPR027417">
    <property type="entry name" value="P-loop_NTPase"/>
</dbReference>
<feature type="compositionally biased region" description="Low complexity" evidence="6">
    <location>
        <begin position="581"/>
        <end position="597"/>
    </location>
</feature>
<dbReference type="InterPro" id="IPR025662">
    <property type="entry name" value="Sigma_54_int_dom_ATP-bd_1"/>
</dbReference>
<dbReference type="InterPro" id="IPR002197">
    <property type="entry name" value="HTH_Fis"/>
</dbReference>
<feature type="compositionally biased region" description="Polar residues" evidence="6">
    <location>
        <begin position="31"/>
        <end position="41"/>
    </location>
</feature>
<evidence type="ECO:0000259" key="7">
    <source>
        <dbReference type="PROSITE" id="PS50045"/>
    </source>
</evidence>
<gene>
    <name evidence="8" type="primary">algB</name>
    <name evidence="8" type="ORF">Poly30_22250</name>
</gene>
<name>A0A518ERJ8_9BACT</name>
<dbReference type="PROSITE" id="PS00676">
    <property type="entry name" value="SIGMA54_INTERACT_2"/>
    <property type="match status" value="1"/>
</dbReference>
<dbReference type="PANTHER" id="PTHR32071">
    <property type="entry name" value="TRANSCRIPTIONAL REGULATORY PROTEIN"/>
    <property type="match status" value="1"/>
</dbReference>
<dbReference type="Proteomes" id="UP000320390">
    <property type="component" value="Chromosome"/>
</dbReference>
<keyword evidence="1" id="KW-0547">Nucleotide-binding</keyword>
<dbReference type="SMART" id="SM00382">
    <property type="entry name" value="AAA"/>
    <property type="match status" value="1"/>
</dbReference>
<feature type="region of interest" description="Disordered" evidence="6">
    <location>
        <begin position="1"/>
        <end position="63"/>
    </location>
</feature>
<evidence type="ECO:0000313" key="8">
    <source>
        <dbReference type="EMBL" id="QDV06710.1"/>
    </source>
</evidence>
<dbReference type="GO" id="GO:0005524">
    <property type="term" value="F:ATP binding"/>
    <property type="evidence" value="ECO:0007669"/>
    <property type="project" value="UniProtKB-KW"/>
</dbReference>
<keyword evidence="2" id="KW-0067">ATP-binding</keyword>
<evidence type="ECO:0000256" key="3">
    <source>
        <dbReference type="ARBA" id="ARBA00023015"/>
    </source>
</evidence>
<protein>
    <submittedName>
        <fullName evidence="8">Alginate biosynthesis transcriptional regulatory protein AlgB</fullName>
    </submittedName>
</protein>
<evidence type="ECO:0000256" key="5">
    <source>
        <dbReference type="ARBA" id="ARBA00023163"/>
    </source>
</evidence>
<dbReference type="RefSeq" id="WP_145197124.1">
    <property type="nucleotide sequence ID" value="NZ_CP036434.1"/>
</dbReference>
<proteinExistence type="predicted"/>
<dbReference type="PRINTS" id="PR01590">
    <property type="entry name" value="HTHFIS"/>
</dbReference>
<dbReference type="SUPFAM" id="SSF46689">
    <property type="entry name" value="Homeodomain-like"/>
    <property type="match status" value="1"/>
</dbReference>
<keyword evidence="4" id="KW-0238">DNA-binding</keyword>
<dbReference type="AlphaFoldDB" id="A0A518ERJ8"/>
<evidence type="ECO:0000256" key="2">
    <source>
        <dbReference type="ARBA" id="ARBA00022840"/>
    </source>
</evidence>
<feature type="domain" description="Sigma-54 factor interaction" evidence="7">
    <location>
        <begin position="200"/>
        <end position="429"/>
    </location>
</feature>
<dbReference type="InterPro" id="IPR025943">
    <property type="entry name" value="Sigma_54_int_dom_ATP-bd_2"/>
</dbReference>
<dbReference type="Gene3D" id="3.40.50.300">
    <property type="entry name" value="P-loop containing nucleotide triphosphate hydrolases"/>
    <property type="match status" value="1"/>
</dbReference>
<reference evidence="8 9" key="1">
    <citation type="submission" date="2019-02" db="EMBL/GenBank/DDBJ databases">
        <title>Deep-cultivation of Planctomycetes and their phenomic and genomic characterization uncovers novel biology.</title>
        <authorList>
            <person name="Wiegand S."/>
            <person name="Jogler M."/>
            <person name="Boedeker C."/>
            <person name="Pinto D."/>
            <person name="Vollmers J."/>
            <person name="Rivas-Marin E."/>
            <person name="Kohn T."/>
            <person name="Peeters S.H."/>
            <person name="Heuer A."/>
            <person name="Rast P."/>
            <person name="Oberbeckmann S."/>
            <person name="Bunk B."/>
            <person name="Jeske O."/>
            <person name="Meyerdierks A."/>
            <person name="Storesund J.E."/>
            <person name="Kallscheuer N."/>
            <person name="Luecker S."/>
            <person name="Lage O.M."/>
            <person name="Pohl T."/>
            <person name="Merkel B.J."/>
            <person name="Hornburger P."/>
            <person name="Mueller R.-W."/>
            <person name="Bruemmer F."/>
            <person name="Labrenz M."/>
            <person name="Spormann A.M."/>
            <person name="Op den Camp H."/>
            <person name="Overmann J."/>
            <person name="Amann R."/>
            <person name="Jetten M.S.M."/>
            <person name="Mascher T."/>
            <person name="Medema M.H."/>
            <person name="Devos D.P."/>
            <person name="Kaster A.-K."/>
            <person name="Ovreas L."/>
            <person name="Rohde M."/>
            <person name="Galperin M.Y."/>
            <person name="Jogler C."/>
        </authorList>
    </citation>
    <scope>NUCLEOTIDE SEQUENCE [LARGE SCALE GENOMIC DNA]</scope>
    <source>
        <strain evidence="8 9">Poly30</strain>
    </source>
</reference>
<sequence length="597" mass="63579">MAVDGRGQSADAGLGRIARNLEEHFDPAEASMQTEASSGEPSSEIGPDQPFAPRPYPRREAGSSPLRGCRVLVIDENVQRGRSFAVCLSARAAASRHHSGGDGLGALLDGRDTFDIILVPAAQVDDEDIEALGGVHGTPSIVLIGDPDRAEALDLQAVPESPTEGDLAIGVARALEARSLERENRSLRDQLDGRFSFGNVVTRDPALRSVLNVLESVADTRATVLLLGETGTGKSMLARTLHHASDRKHGPYVEVNCGALPAGLLEAELFGHAKGSFTGATSDRPGRFEAADGGTIFLDEIDSAPLDLQVKLLRVVQDRVFERVGESRTRSSDVRIVAATNAALEARVADGSFREDLYWRLKVVEVRIPPLRDRPSDLAPLAEAFVERFAKEYGKAVRGLSPAALGVLARSPWPGNVRQLEHALERAVLLASQPDGPRVSITRKLGAGDLEAFEAGAPGRSGAPTDPGQRGSFEPAGTGSTDRPHQGGIAPDAQVTLQRGLDWLEHLTGGALALKEALEGPEKLLIEGALRRHHGRRDLAARELEINRSTLFNKMRKYDLLHVDFSVPAGSGEPPVIQPDATSSAAPSATPSRGQAQ</sequence>
<dbReference type="InterPro" id="IPR025944">
    <property type="entry name" value="Sigma_54_int_dom_CS"/>
</dbReference>
<dbReference type="Pfam" id="PF25601">
    <property type="entry name" value="AAA_lid_14"/>
    <property type="match status" value="1"/>
</dbReference>
<keyword evidence="5" id="KW-0804">Transcription</keyword>
<dbReference type="PANTHER" id="PTHR32071:SF122">
    <property type="entry name" value="SIGMA FACTOR"/>
    <property type="match status" value="1"/>
</dbReference>